<protein>
    <recommendedName>
        <fullName evidence="3">Cilia- and flagella-associated protein 157</fullName>
    </recommendedName>
</protein>
<comment type="caution">
    <text evidence="9">The sequence shown here is derived from an EMBL/GenBank/DDBJ whole genome shotgun (WGS) entry which is preliminary data.</text>
</comment>
<feature type="compositionally biased region" description="Acidic residues" evidence="8">
    <location>
        <begin position="497"/>
        <end position="519"/>
    </location>
</feature>
<evidence type="ECO:0000256" key="3">
    <source>
        <dbReference type="ARBA" id="ARBA00014087"/>
    </source>
</evidence>
<keyword evidence="5" id="KW-0969">Cilium</keyword>
<evidence type="ECO:0000256" key="8">
    <source>
        <dbReference type="SAM" id="MobiDB-lite"/>
    </source>
</evidence>
<dbReference type="InterPro" id="IPR038844">
    <property type="entry name" value="CFAP157"/>
</dbReference>
<name>A0A9P0P6H1_ACAOB</name>
<evidence type="ECO:0000256" key="7">
    <source>
        <dbReference type="SAM" id="Coils"/>
    </source>
</evidence>
<evidence type="ECO:0000256" key="2">
    <source>
        <dbReference type="ARBA" id="ARBA00010841"/>
    </source>
</evidence>
<evidence type="ECO:0000256" key="6">
    <source>
        <dbReference type="ARBA" id="ARBA00023273"/>
    </source>
</evidence>
<feature type="coiled-coil region" evidence="7">
    <location>
        <begin position="277"/>
        <end position="335"/>
    </location>
</feature>
<dbReference type="GO" id="GO:0008017">
    <property type="term" value="F:microtubule binding"/>
    <property type="evidence" value="ECO:0007669"/>
    <property type="project" value="TreeGrafter"/>
</dbReference>
<sequence length="578" mass="66855">MAKGKGKKGGGKKKKVEVNPDALTEVDKTFYELTITDLNRKLARLRSLTQELEQKNEELKTENSKMDEDRNDIIIYLKRVLQEKTDEIAELEERIVALQETRQAEIAKYEEKIEEMGAEYKTMHEQLTSENKLLEGKLNSLEEFRQQRDQLMKKFENQEEEMEKQEKRHKRELYEIERKFILSKDQLKRDMENKLMQLSTEFHDATELRIAATTHRVIRENIAVNNELDLLLLNQQRLFNENVTIKKRDATLRQEAELHETEKKKALGKVKVQLRLINKLIEDQSFLKNQIQQLKRYEAEVREVHSDKKKLDLIIQNLRHNKRILEQNLHNVRCNRTSIETDYLYCKEENDRLNGILQEAVSAIKNALAISSEGDESLVAYHRENFLNSLFTLLSKAKEEKIRRPSMETVDSIEATYARGDLGFVPKPVELRTSVKTYRHMDAQTGTSFQEYLNTGKVSTYKAQYSLSDSVEGSKESIHSDECVEEEQRSSCLFFDETEMEETGSSDEFDIFDYDEGEGAEGATEGAATEGEEGEGKKKKRRKSKPSTAPTGEGQASERPSDVTVPPVALTQAEKPQE</sequence>
<dbReference type="OrthoDB" id="166611at2759"/>
<keyword evidence="4 7" id="KW-0175">Coiled coil</keyword>
<evidence type="ECO:0000313" key="9">
    <source>
        <dbReference type="EMBL" id="CAH1972238.1"/>
    </source>
</evidence>
<feature type="region of interest" description="Disordered" evidence="8">
    <location>
        <begin position="497"/>
        <end position="578"/>
    </location>
</feature>
<organism evidence="9 10">
    <name type="scientific">Acanthoscelides obtectus</name>
    <name type="common">Bean weevil</name>
    <name type="synonym">Bruchus obtectus</name>
    <dbReference type="NCBI Taxonomy" id="200917"/>
    <lineage>
        <taxon>Eukaryota</taxon>
        <taxon>Metazoa</taxon>
        <taxon>Ecdysozoa</taxon>
        <taxon>Arthropoda</taxon>
        <taxon>Hexapoda</taxon>
        <taxon>Insecta</taxon>
        <taxon>Pterygota</taxon>
        <taxon>Neoptera</taxon>
        <taxon>Endopterygota</taxon>
        <taxon>Coleoptera</taxon>
        <taxon>Polyphaga</taxon>
        <taxon>Cucujiformia</taxon>
        <taxon>Chrysomeloidea</taxon>
        <taxon>Chrysomelidae</taxon>
        <taxon>Bruchinae</taxon>
        <taxon>Bruchini</taxon>
        <taxon>Acanthoscelides</taxon>
    </lineage>
</organism>
<keyword evidence="10" id="KW-1185">Reference proteome</keyword>
<evidence type="ECO:0000256" key="1">
    <source>
        <dbReference type="ARBA" id="ARBA00004138"/>
    </source>
</evidence>
<gene>
    <name evidence="9" type="ORF">ACAOBT_LOCUS9880</name>
</gene>
<reference evidence="9" key="1">
    <citation type="submission" date="2022-03" db="EMBL/GenBank/DDBJ databases">
        <authorList>
            <person name="Sayadi A."/>
        </authorList>
    </citation>
    <scope>NUCLEOTIDE SEQUENCE</scope>
</reference>
<keyword evidence="6" id="KW-0966">Cell projection</keyword>
<dbReference type="PANTHER" id="PTHR31954">
    <property type="entry name" value="CILIA- AND FLAGELLA-ASSOCIATED PROTEIN 157"/>
    <property type="match status" value="1"/>
</dbReference>
<evidence type="ECO:0000256" key="4">
    <source>
        <dbReference type="ARBA" id="ARBA00023054"/>
    </source>
</evidence>
<evidence type="ECO:0000313" key="10">
    <source>
        <dbReference type="Proteomes" id="UP001152888"/>
    </source>
</evidence>
<evidence type="ECO:0000256" key="5">
    <source>
        <dbReference type="ARBA" id="ARBA00023069"/>
    </source>
</evidence>
<feature type="coiled-coil region" evidence="7">
    <location>
        <begin position="35"/>
        <end position="208"/>
    </location>
</feature>
<comment type="similarity">
    <text evidence="2">Belongs to the CFAP157 family.</text>
</comment>
<dbReference type="GO" id="GO:0036064">
    <property type="term" value="C:ciliary basal body"/>
    <property type="evidence" value="ECO:0007669"/>
    <property type="project" value="TreeGrafter"/>
</dbReference>
<comment type="subcellular location">
    <subcellularLocation>
        <location evidence="1">Cell projection</location>
        <location evidence="1">Cilium</location>
    </subcellularLocation>
</comment>
<dbReference type="EMBL" id="CAKOFQ010006796">
    <property type="protein sequence ID" value="CAH1972238.1"/>
    <property type="molecule type" value="Genomic_DNA"/>
</dbReference>
<dbReference type="AlphaFoldDB" id="A0A9P0P6H1"/>
<dbReference type="PANTHER" id="PTHR31954:SF1">
    <property type="entry name" value="CILIA- AND FLAGELLA-ASSOCIATED PROTEIN 157"/>
    <property type="match status" value="1"/>
</dbReference>
<accession>A0A9P0P6H1</accession>
<dbReference type="Proteomes" id="UP001152888">
    <property type="component" value="Unassembled WGS sequence"/>
</dbReference>
<proteinExistence type="inferred from homology"/>